<evidence type="ECO:0000256" key="4">
    <source>
        <dbReference type="RuleBase" id="RU362026"/>
    </source>
</evidence>
<evidence type="ECO:0000313" key="6">
    <source>
        <dbReference type="EMBL" id="QFQ12802.1"/>
    </source>
</evidence>
<dbReference type="GO" id="GO:0008170">
    <property type="term" value="F:N-methyltransferase activity"/>
    <property type="evidence" value="ECO:0007669"/>
    <property type="project" value="InterPro"/>
</dbReference>
<dbReference type="GO" id="GO:0005737">
    <property type="term" value="C:cytoplasm"/>
    <property type="evidence" value="ECO:0007669"/>
    <property type="project" value="TreeGrafter"/>
</dbReference>
<dbReference type="PRINTS" id="PR00508">
    <property type="entry name" value="S21N4MTFRASE"/>
</dbReference>
<gene>
    <name evidence="6" type="ORF">C7Y71_007100</name>
</gene>
<dbReference type="REBASE" id="358135">
    <property type="entry name" value="M.AspE39ORF7100P"/>
</dbReference>
<dbReference type="Proteomes" id="UP000249375">
    <property type="component" value="Chromosome"/>
</dbReference>
<dbReference type="KEGG" id="alq:C7Y71_007100"/>
<dbReference type="GO" id="GO:0032259">
    <property type="term" value="P:methylation"/>
    <property type="evidence" value="ECO:0007669"/>
    <property type="project" value="UniProtKB-KW"/>
</dbReference>
<dbReference type="InterPro" id="IPR002052">
    <property type="entry name" value="DNA_methylase_N6_adenine_CS"/>
</dbReference>
<dbReference type="Pfam" id="PF01555">
    <property type="entry name" value="N6_N4_Mtase"/>
    <property type="match status" value="1"/>
</dbReference>
<dbReference type="Gene3D" id="3.40.50.150">
    <property type="entry name" value="Vaccinia Virus protein VP39"/>
    <property type="match status" value="1"/>
</dbReference>
<evidence type="ECO:0000313" key="7">
    <source>
        <dbReference type="Proteomes" id="UP000249375"/>
    </source>
</evidence>
<evidence type="ECO:0000256" key="1">
    <source>
        <dbReference type="ARBA" id="ARBA00006594"/>
    </source>
</evidence>
<reference evidence="6 7" key="1">
    <citation type="submission" date="2018-11" db="EMBL/GenBank/DDBJ databases">
        <authorList>
            <person name="Na S.W."/>
            <person name="Baik M."/>
        </authorList>
    </citation>
    <scope>NUCLEOTIDE SEQUENCE [LARGE SCALE GENOMIC DNA]</scope>
    <source>
        <strain evidence="6 7">E39</strain>
    </source>
</reference>
<dbReference type="EMBL" id="CP033459">
    <property type="protein sequence ID" value="QFQ12802.1"/>
    <property type="molecule type" value="Genomic_DNA"/>
</dbReference>
<proteinExistence type="inferred from homology"/>
<dbReference type="InterPro" id="IPR001091">
    <property type="entry name" value="RM_Methyltransferase"/>
</dbReference>
<dbReference type="GO" id="GO:0003677">
    <property type="term" value="F:DNA binding"/>
    <property type="evidence" value="ECO:0007669"/>
    <property type="project" value="InterPro"/>
</dbReference>
<dbReference type="PANTHER" id="PTHR13370:SF3">
    <property type="entry name" value="TRNA (GUANINE(10)-N2)-METHYLTRANSFERASE HOMOLOG"/>
    <property type="match status" value="1"/>
</dbReference>
<dbReference type="InterPro" id="IPR002941">
    <property type="entry name" value="DNA_methylase_N4/N6"/>
</dbReference>
<accession>A0A5P8E787</accession>
<organism evidence="6 7">
    <name type="scientific">Pseudoprevotella muciniphila</name>
    <dbReference type="NCBI Taxonomy" id="2133944"/>
    <lineage>
        <taxon>Bacteria</taxon>
        <taxon>Pseudomonadati</taxon>
        <taxon>Bacteroidota</taxon>
        <taxon>Bacteroidia</taxon>
        <taxon>Bacteroidales</taxon>
        <taxon>Prevotellaceae</taxon>
        <taxon>Pseudoprevotella</taxon>
    </lineage>
</organism>
<dbReference type="AlphaFoldDB" id="A0A5P8E787"/>
<keyword evidence="3 6" id="KW-0808">Transferase</keyword>
<evidence type="ECO:0000256" key="2">
    <source>
        <dbReference type="ARBA" id="ARBA00022603"/>
    </source>
</evidence>
<dbReference type="EC" id="2.1.1.-" evidence="4"/>
<evidence type="ECO:0000256" key="3">
    <source>
        <dbReference type="ARBA" id="ARBA00022679"/>
    </source>
</evidence>
<dbReference type="PROSITE" id="PS00092">
    <property type="entry name" value="N6_MTASE"/>
    <property type="match status" value="1"/>
</dbReference>
<sequence>MARASRNRTLQVSEAEKPLLRQRLLLPKDISGSNFTDRTIHGNLLDTLQKLPDEFADLVIIDPPYNLSKDFGSMKFDALSHEDYAFYLQSWFPAVCRKLKPHGSLYICGDWRSAGILQAAMEEELHLLNRITWQREKGRGAMRNWKNALEDIWFGVKDKRHYTFNVADVKMKRKVLAPYRKDGLPKDWNETDEGKFRDTYPSNFWDDLCVPFWSMPENTEHPTQKPEKLIAKLILASSNPGDMVFDPLLGSGTTSVVAKKLGRHFCGVEISEDYCFMAEKRLIMAESDKRIQGLADGIFWERNSQPLPNKQDGNNTKEE</sequence>
<dbReference type="OrthoDB" id="9800801at2"/>
<comment type="similarity">
    <text evidence="1 4">Belongs to the N(4)/N(6)-methyltransferase family.</text>
</comment>
<dbReference type="RefSeq" id="WP_111898307.1">
    <property type="nucleotide sequence ID" value="NZ_CP033459.1"/>
</dbReference>
<dbReference type="PANTHER" id="PTHR13370">
    <property type="entry name" value="RNA METHYLASE-RELATED"/>
    <property type="match status" value="1"/>
</dbReference>
<feature type="domain" description="DNA methylase N-4/N-6" evidence="5">
    <location>
        <begin position="57"/>
        <end position="279"/>
    </location>
</feature>
<keyword evidence="7" id="KW-1185">Reference proteome</keyword>
<keyword evidence="2 6" id="KW-0489">Methyltransferase</keyword>
<evidence type="ECO:0000259" key="5">
    <source>
        <dbReference type="Pfam" id="PF01555"/>
    </source>
</evidence>
<dbReference type="SUPFAM" id="SSF53335">
    <property type="entry name" value="S-adenosyl-L-methionine-dependent methyltransferases"/>
    <property type="match status" value="1"/>
</dbReference>
<dbReference type="InterPro" id="IPR029063">
    <property type="entry name" value="SAM-dependent_MTases_sf"/>
</dbReference>
<protein>
    <recommendedName>
        <fullName evidence="4">Methyltransferase</fullName>
        <ecNumber evidence="4">2.1.1.-</ecNumber>
    </recommendedName>
</protein>
<name>A0A5P8E787_9BACT</name>